<evidence type="ECO:0000313" key="2">
    <source>
        <dbReference type="Proteomes" id="UP000492821"/>
    </source>
</evidence>
<keyword evidence="1" id="KW-0812">Transmembrane</keyword>
<keyword evidence="1" id="KW-0472">Membrane</keyword>
<organism evidence="2 3">
    <name type="scientific">Panagrellus redivivus</name>
    <name type="common">Microworm</name>
    <dbReference type="NCBI Taxonomy" id="6233"/>
    <lineage>
        <taxon>Eukaryota</taxon>
        <taxon>Metazoa</taxon>
        <taxon>Ecdysozoa</taxon>
        <taxon>Nematoda</taxon>
        <taxon>Chromadorea</taxon>
        <taxon>Rhabditida</taxon>
        <taxon>Tylenchina</taxon>
        <taxon>Panagrolaimomorpha</taxon>
        <taxon>Panagrolaimoidea</taxon>
        <taxon>Panagrolaimidae</taxon>
        <taxon>Panagrellus</taxon>
    </lineage>
</organism>
<evidence type="ECO:0000256" key="1">
    <source>
        <dbReference type="SAM" id="Phobius"/>
    </source>
</evidence>
<reference evidence="3" key="2">
    <citation type="submission" date="2020-10" db="UniProtKB">
        <authorList>
            <consortium name="WormBaseParasite"/>
        </authorList>
    </citation>
    <scope>IDENTIFICATION</scope>
</reference>
<protein>
    <submittedName>
        <fullName evidence="3">Uncharacterized protein</fullName>
    </submittedName>
</protein>
<evidence type="ECO:0000313" key="3">
    <source>
        <dbReference type="WBParaSite" id="Pan_g15271.t1"/>
    </source>
</evidence>
<keyword evidence="2" id="KW-1185">Reference proteome</keyword>
<sequence length="217" mass="24567">MSLILASWIISTIAESNFEPFSREETGPVTISGAGAELSLTYQNDHFTMIVTNKKGTPKDIYFCFQPIIDVITHEGCPLGMLRLNIKHINTGANVFKWTTEGHIIKHDTLARITPLLKEENTSHIVVKQLPEGVSIKFSDVDSAIVTQRIGLCLPDVYMIMWAWIFVLIGAFHVTMFLWSLRPVDLPYIYDSPRQKGMPPAPRGFKWFQRGNFNALN</sequence>
<dbReference type="AlphaFoldDB" id="A0A7E4V233"/>
<dbReference type="WBParaSite" id="Pan_g15271.t1">
    <property type="protein sequence ID" value="Pan_g15271.t1"/>
    <property type="gene ID" value="Pan_g15271"/>
</dbReference>
<dbReference type="Proteomes" id="UP000492821">
    <property type="component" value="Unassembled WGS sequence"/>
</dbReference>
<reference evidence="2" key="1">
    <citation type="journal article" date="2013" name="Genetics">
        <title>The draft genome and transcriptome of Panagrellus redivivus are shaped by the harsh demands of a free-living lifestyle.</title>
        <authorList>
            <person name="Srinivasan J."/>
            <person name="Dillman A.R."/>
            <person name="Macchietto M.G."/>
            <person name="Heikkinen L."/>
            <person name="Lakso M."/>
            <person name="Fracchia K.M."/>
            <person name="Antoshechkin I."/>
            <person name="Mortazavi A."/>
            <person name="Wong G."/>
            <person name="Sternberg P.W."/>
        </authorList>
    </citation>
    <scope>NUCLEOTIDE SEQUENCE [LARGE SCALE GENOMIC DNA]</scope>
    <source>
        <strain evidence="2">MT8872</strain>
    </source>
</reference>
<proteinExistence type="predicted"/>
<keyword evidence="1" id="KW-1133">Transmembrane helix</keyword>
<feature type="transmembrane region" description="Helical" evidence="1">
    <location>
        <begin position="157"/>
        <end position="179"/>
    </location>
</feature>
<accession>A0A7E4V233</accession>
<name>A0A7E4V233_PANRE</name>